<reference evidence="3" key="1">
    <citation type="journal article" date="2019" name="Int. J. Syst. Evol. Microbiol.">
        <title>The Global Catalogue of Microorganisms (GCM) 10K type strain sequencing project: providing services to taxonomists for standard genome sequencing and annotation.</title>
        <authorList>
            <consortium name="The Broad Institute Genomics Platform"/>
            <consortium name="The Broad Institute Genome Sequencing Center for Infectious Disease"/>
            <person name="Wu L."/>
            <person name="Ma J."/>
        </authorList>
    </citation>
    <scope>NUCLEOTIDE SEQUENCE [LARGE SCALE GENOMIC DNA]</scope>
    <source>
        <strain evidence="3">CGMCC 4.7382</strain>
    </source>
</reference>
<keyword evidence="1" id="KW-0472">Membrane</keyword>
<dbReference type="Pfam" id="PF14030">
    <property type="entry name" value="DUF4245"/>
    <property type="match status" value="1"/>
</dbReference>
<gene>
    <name evidence="2" type="ORF">ACFQRF_03355</name>
</gene>
<keyword evidence="3" id="KW-1185">Reference proteome</keyword>
<dbReference type="EMBL" id="JBHTBH010000001">
    <property type="protein sequence ID" value="MFC7326769.1"/>
    <property type="molecule type" value="Genomic_DNA"/>
</dbReference>
<feature type="transmembrane region" description="Helical" evidence="1">
    <location>
        <begin position="12"/>
        <end position="33"/>
    </location>
</feature>
<proteinExistence type="predicted"/>
<dbReference type="InterPro" id="IPR025339">
    <property type="entry name" value="DUF4245"/>
</dbReference>
<accession>A0ABW2KBP6</accession>
<keyword evidence="1" id="KW-0812">Transmembrane</keyword>
<sequence>MSTYNRANATFGGYAAALGIVVLIVLAMALVVAGRTREHIPSVDYTADLIALRDVAPYTTYAPEEVPEGWVPTSTLLDTGGALPGEEPTAPVSWTLGFATPADRHAELAISDAPHERFVATATENGEPDGTAEVAGSTWDRYVNAAGDHRALVLRDGDATVVVSGSSDYAELAELAASLRPDGG</sequence>
<comment type="caution">
    <text evidence="2">The sequence shown here is derived from an EMBL/GenBank/DDBJ whole genome shotgun (WGS) entry which is preliminary data.</text>
</comment>
<organism evidence="2 3">
    <name type="scientific">Marinactinospora rubrisoli</name>
    <dbReference type="NCBI Taxonomy" id="2715399"/>
    <lineage>
        <taxon>Bacteria</taxon>
        <taxon>Bacillati</taxon>
        <taxon>Actinomycetota</taxon>
        <taxon>Actinomycetes</taxon>
        <taxon>Streptosporangiales</taxon>
        <taxon>Nocardiopsidaceae</taxon>
        <taxon>Marinactinospora</taxon>
    </lineage>
</organism>
<dbReference type="RefSeq" id="WP_379868666.1">
    <property type="nucleotide sequence ID" value="NZ_JBHTBH010000001.1"/>
</dbReference>
<evidence type="ECO:0000256" key="1">
    <source>
        <dbReference type="SAM" id="Phobius"/>
    </source>
</evidence>
<dbReference type="Proteomes" id="UP001596540">
    <property type="component" value="Unassembled WGS sequence"/>
</dbReference>
<name>A0ABW2KBP6_9ACTN</name>
<evidence type="ECO:0000313" key="2">
    <source>
        <dbReference type="EMBL" id="MFC7326769.1"/>
    </source>
</evidence>
<keyword evidence="1" id="KW-1133">Transmembrane helix</keyword>
<evidence type="ECO:0000313" key="3">
    <source>
        <dbReference type="Proteomes" id="UP001596540"/>
    </source>
</evidence>
<protein>
    <submittedName>
        <fullName evidence="2">DUF4245 domain-containing protein</fullName>
    </submittedName>
</protein>